<dbReference type="SUPFAM" id="SSF55073">
    <property type="entry name" value="Nucleotide cyclase"/>
    <property type="match status" value="1"/>
</dbReference>
<dbReference type="InterPro" id="IPR029787">
    <property type="entry name" value="Nucleotide_cyclase"/>
</dbReference>
<keyword evidence="6" id="KW-1185">Reference proteome</keyword>
<dbReference type="Pfam" id="PF00990">
    <property type="entry name" value="GGDEF"/>
    <property type="match status" value="1"/>
</dbReference>
<dbReference type="InterPro" id="IPR050469">
    <property type="entry name" value="Diguanylate_Cyclase"/>
</dbReference>
<reference evidence="5 6" key="1">
    <citation type="submission" date="2023-02" db="EMBL/GenBank/DDBJ databases">
        <title>Vibrio intestini sp. nov., a close relative of Vibrio cholerae isolated from the intestine of Healthy Culter dabryi.</title>
        <authorList>
            <person name="Wu N."/>
        </authorList>
    </citation>
    <scope>NUCLEOTIDE SEQUENCE [LARGE SCALE GENOMIC DNA]</scope>
    <source>
        <strain evidence="5 6">DSL-7</strain>
    </source>
</reference>
<dbReference type="InterPro" id="IPR000160">
    <property type="entry name" value="GGDEF_dom"/>
</dbReference>
<dbReference type="PROSITE" id="PS50887">
    <property type="entry name" value="GGDEF"/>
    <property type="match status" value="1"/>
</dbReference>
<dbReference type="RefSeq" id="WP_274721560.1">
    <property type="nucleotide sequence ID" value="NZ_JARBFT010000001.1"/>
</dbReference>
<comment type="catalytic activity">
    <reaction evidence="2">
        <text>2 GTP = 3',3'-c-di-GMP + 2 diphosphate</text>
        <dbReference type="Rhea" id="RHEA:24898"/>
        <dbReference type="ChEBI" id="CHEBI:33019"/>
        <dbReference type="ChEBI" id="CHEBI:37565"/>
        <dbReference type="ChEBI" id="CHEBI:58805"/>
        <dbReference type="EC" id="2.7.7.65"/>
    </reaction>
</comment>
<evidence type="ECO:0000256" key="2">
    <source>
        <dbReference type="ARBA" id="ARBA00034247"/>
    </source>
</evidence>
<dbReference type="Gene3D" id="3.30.70.270">
    <property type="match status" value="1"/>
</dbReference>
<feature type="transmembrane region" description="Helical" evidence="3">
    <location>
        <begin position="210"/>
        <end position="232"/>
    </location>
</feature>
<dbReference type="EC" id="2.7.7.65" evidence="1"/>
<dbReference type="PANTHER" id="PTHR45138:SF9">
    <property type="entry name" value="DIGUANYLATE CYCLASE DGCM-RELATED"/>
    <property type="match status" value="1"/>
</dbReference>
<feature type="domain" description="GGDEF" evidence="4">
    <location>
        <begin position="268"/>
        <end position="393"/>
    </location>
</feature>
<dbReference type="SMART" id="SM00267">
    <property type="entry name" value="GGDEF"/>
    <property type="match status" value="1"/>
</dbReference>
<name>A0ABT5UWJ1_9VIBR</name>
<evidence type="ECO:0000313" key="5">
    <source>
        <dbReference type="EMBL" id="MDE1513788.1"/>
    </source>
</evidence>
<organism evidence="5 6">
    <name type="scientific">Vibrio chanodichtyis</name>
    <dbReference type="NCBI Taxonomy" id="3027932"/>
    <lineage>
        <taxon>Bacteria</taxon>
        <taxon>Pseudomonadati</taxon>
        <taxon>Pseudomonadota</taxon>
        <taxon>Gammaproteobacteria</taxon>
        <taxon>Vibrionales</taxon>
        <taxon>Vibrionaceae</taxon>
        <taxon>Vibrio</taxon>
    </lineage>
</organism>
<evidence type="ECO:0000256" key="1">
    <source>
        <dbReference type="ARBA" id="ARBA00012528"/>
    </source>
</evidence>
<dbReference type="InterPro" id="IPR043128">
    <property type="entry name" value="Rev_trsase/Diguanyl_cyclase"/>
</dbReference>
<dbReference type="CDD" id="cd01949">
    <property type="entry name" value="GGDEF"/>
    <property type="match status" value="1"/>
</dbReference>
<keyword evidence="3" id="KW-0472">Membrane</keyword>
<evidence type="ECO:0000256" key="3">
    <source>
        <dbReference type="SAM" id="Phobius"/>
    </source>
</evidence>
<proteinExistence type="predicted"/>
<protein>
    <recommendedName>
        <fullName evidence="1">diguanylate cyclase</fullName>
        <ecNumber evidence="1">2.7.7.65</ecNumber>
    </recommendedName>
</protein>
<dbReference type="NCBIfam" id="TIGR00254">
    <property type="entry name" value="GGDEF"/>
    <property type="match status" value="1"/>
</dbReference>
<accession>A0ABT5UWJ1</accession>
<keyword evidence="3" id="KW-1133">Transmembrane helix</keyword>
<sequence length="406" mass="46429">MIMVSIVLINTPKLLFEDKIRTYEKEQLLLTVALQQARIDYASLMLEHLQLNAPTASQQEFIEQYHGNLCVIGATVAAKCPPSIINAVHNAASNMELPPESKVKVAFAEGSTLFFKPYHQQIQVLWFNHASFWPAPQNNISLVLVRGNRVQFLDNPITHYKPLLNYTILSHRNNYGTIQFENTEMSFLRWNINNHQLISVFSDNVSLFHLIYWVMSFCLTILLVLAWVLTRINLQKLTAQRRVYLDNLTRLHNRHYLSKISHKFIEDPRSVAAMIDIDHFKKINDKYGHITGDRILQSVAVCLRKNVRDTDVIIRFGGEEFLVLFQASSVNEAWHTLDRLRQRVKDDHQLYDTSISIGFSAINGSLSAAIARADSALYQAKQAGRNQVIHAQEHVADSANDYSVSC</sequence>
<evidence type="ECO:0000259" key="4">
    <source>
        <dbReference type="PROSITE" id="PS50887"/>
    </source>
</evidence>
<dbReference type="PANTHER" id="PTHR45138">
    <property type="entry name" value="REGULATORY COMPONENTS OF SENSORY TRANSDUCTION SYSTEM"/>
    <property type="match status" value="1"/>
</dbReference>
<keyword evidence="3" id="KW-0812">Transmembrane</keyword>
<evidence type="ECO:0000313" key="6">
    <source>
        <dbReference type="Proteomes" id="UP001216189"/>
    </source>
</evidence>
<dbReference type="Proteomes" id="UP001216189">
    <property type="component" value="Unassembled WGS sequence"/>
</dbReference>
<dbReference type="EMBL" id="JARBFT010000001">
    <property type="protein sequence ID" value="MDE1513788.1"/>
    <property type="molecule type" value="Genomic_DNA"/>
</dbReference>
<gene>
    <name evidence="5" type="ORF">PUN32_02015</name>
</gene>
<comment type="caution">
    <text evidence="5">The sequence shown here is derived from an EMBL/GenBank/DDBJ whole genome shotgun (WGS) entry which is preliminary data.</text>
</comment>